<feature type="compositionally biased region" description="Low complexity" evidence="1">
    <location>
        <begin position="156"/>
        <end position="167"/>
    </location>
</feature>
<protein>
    <submittedName>
        <fullName evidence="2">Uncharacterized protein</fullName>
    </submittedName>
</protein>
<feature type="region of interest" description="Disordered" evidence="1">
    <location>
        <begin position="529"/>
        <end position="588"/>
    </location>
</feature>
<sequence length="1297" mass="138364">MTAPKKRKPPAEMASTDFDPYDPRNHKAELWDFIRQVNPEQKINSKLRVDLVRDLANEYLSELKDRITQQPSLSPTSSDSTLSSVPTLPTTSPSRLRIPDDTPSPPPTIIATTLARTARSPARKARSPARKARSPARKARSPARKARSPARKARSPARTAQKSSGSRSPERRARSPARSPRSPARRPRSPARAASGRSTAARSPARTRSPARGRSPARTPSKTTKRIACSVSVSPSPKHGRTPKRRSKHQSASPSPKAPTRGRSPPRLPKRKPSPTSPSPRRGHSRSRLPSPRARSRPSKKARAQSPITKAKRHVTFARSQPTRYKKTINDIKDSAEDLSQSDESSLSKESSTSQESSQSTDSSDSQTSNESGDRASRRARATATGKKKHIPKVSRSRTHNKSQPLKSALTVKKTSNKERIQDIISSVDNRYEDRPRYHTRSGRMPSPASFDQPSNHYECAPDDLCYAEEGRQDPNSYARPQISPFLQLPPDRDNQLEQDLPPSPAYNPYNPCPKRRRYVRLQGGNQVYAAPGLDQQRDRDGSQPSEWRFTPASVPFCPSPAESQHPTSGSYQPNPVAPTYGYQSRHSSGNVAPSYGYQSFHQPASTLQSNLPPAFGSQPSSTHFDYTPQRYDYTPGATSGQKVGAPSGPKPFDYSHYWNPSTQSYLSKGLTSLNESKSSFNFSFPSQPPPPPTQSCQSAPTPQPQTSQSGQSAPPPPTSQSAQSAPRPQTSQSGQSAPPPPLSQCQSSQSAPPPPSSQFGQSAPTPQTRRFSQSAPPPQPGLFGQSAPPPQPGPFGQSQPGPFSQSTRPPQPGLFGQSAPPPQPGPFGQSQPGPSSQSTWPPQPGLFGQSAQLNQLGQSSQRTSLGQSSQTSQFGQSSFATAAAFKPTTADATAAAFKPTTAEPTTNNPFMSGVSSAFWGPKPAPPPKSTNPLGVKTALKYNHQPVPSQSAITFSTSKPKSTHFQQPMVTLFQQSNPSPVPQNSGMRAETAERAESKFSRTVQLQAYACNLPSPPTSPTMVASQDSNVDDLCNAISCLEIKRPIVPIRRKSEAARVHFADEDSLLKSAPQILAAFLGTPKDSQTIDPQLLPNDARTITTSPSTTVASVPPALQSIPFKSVSVSPYVAPAPPVPPGAAPPAAPATAATAPAPPAPAPPAPVPPAPAPPAPAPPAPAPPAHAPPGPAPPAPPPPAPTPPAPAPPAPAPPAPAPPPPKQATLSVRQQTTTLSQSQHAPTALSHSQHAPTTTPSLNQPSDASLPCLRKPLATEVCLLASNQPVLQAEDCKTPPPKREKSS</sequence>
<dbReference type="Proteomes" id="UP000325313">
    <property type="component" value="Unassembled WGS sequence"/>
</dbReference>
<feature type="compositionally biased region" description="Low complexity" evidence="1">
    <location>
        <begin position="338"/>
        <end position="371"/>
    </location>
</feature>
<feature type="compositionally biased region" description="Low complexity" evidence="1">
    <location>
        <begin position="720"/>
        <end position="737"/>
    </location>
</feature>
<feature type="compositionally biased region" description="Basic residues" evidence="1">
    <location>
        <begin position="121"/>
        <end position="155"/>
    </location>
</feature>
<proteinExistence type="predicted"/>
<gene>
    <name evidence="2" type="ORF">PGTUg99_027705</name>
</gene>
<feature type="compositionally biased region" description="Polar residues" evidence="1">
    <location>
        <begin position="1218"/>
        <end position="1257"/>
    </location>
</feature>
<feature type="compositionally biased region" description="Pro residues" evidence="1">
    <location>
        <begin position="1133"/>
        <end position="1142"/>
    </location>
</feature>
<feature type="compositionally biased region" description="Polar residues" evidence="1">
    <location>
        <begin position="562"/>
        <end position="574"/>
    </location>
</feature>
<dbReference type="EMBL" id="VDEP01000441">
    <property type="protein sequence ID" value="KAA1081681.1"/>
    <property type="molecule type" value="Genomic_DNA"/>
</dbReference>
<evidence type="ECO:0000313" key="2">
    <source>
        <dbReference type="EMBL" id="KAA1081681.1"/>
    </source>
</evidence>
<evidence type="ECO:0000256" key="1">
    <source>
        <dbReference type="SAM" id="MobiDB-lite"/>
    </source>
</evidence>
<feature type="compositionally biased region" description="Basic residues" evidence="1">
    <location>
        <begin position="378"/>
        <end position="401"/>
    </location>
</feature>
<feature type="compositionally biased region" description="Polar residues" evidence="1">
    <location>
        <begin position="605"/>
        <end position="625"/>
    </location>
</feature>
<feature type="compositionally biased region" description="Basic residues" evidence="1">
    <location>
        <begin position="294"/>
        <end position="303"/>
    </location>
</feature>
<feature type="region of interest" description="Disordered" evidence="1">
    <location>
        <begin position="1"/>
        <end position="23"/>
    </location>
</feature>
<feature type="region of interest" description="Disordered" evidence="1">
    <location>
        <begin position="64"/>
        <end position="516"/>
    </location>
</feature>
<feature type="compositionally biased region" description="Basic residues" evidence="1">
    <location>
        <begin position="238"/>
        <end position="249"/>
    </location>
</feature>
<feature type="compositionally biased region" description="Basic and acidic residues" evidence="1">
    <location>
        <begin position="1284"/>
        <end position="1297"/>
    </location>
</feature>
<name>A0A5B0MXG7_PUCGR</name>
<feature type="region of interest" description="Disordered" evidence="1">
    <location>
        <begin position="605"/>
        <end position="649"/>
    </location>
</feature>
<feature type="region of interest" description="Disordered" evidence="1">
    <location>
        <begin position="1133"/>
        <end position="1260"/>
    </location>
</feature>
<reference evidence="2 3" key="1">
    <citation type="submission" date="2019-05" db="EMBL/GenBank/DDBJ databases">
        <title>Emergence of the Ug99 lineage of the wheat stem rust pathogen through somatic hybridization.</title>
        <authorList>
            <person name="Li F."/>
            <person name="Upadhyaya N.M."/>
            <person name="Sperschneider J."/>
            <person name="Matny O."/>
            <person name="Nguyen-Phuc H."/>
            <person name="Mago R."/>
            <person name="Raley C."/>
            <person name="Miller M.E."/>
            <person name="Silverstein K.A.T."/>
            <person name="Henningsen E."/>
            <person name="Hirsch C.D."/>
            <person name="Visser B."/>
            <person name="Pretorius Z.A."/>
            <person name="Steffenson B.J."/>
            <person name="Schwessinger B."/>
            <person name="Dodds P.N."/>
            <person name="Figueroa M."/>
        </authorList>
    </citation>
    <scope>NUCLEOTIDE SEQUENCE [LARGE SCALE GENOMIC DNA]</scope>
    <source>
        <strain evidence="2 3">Ug99</strain>
    </source>
</reference>
<accession>A0A5B0MXG7</accession>
<feature type="compositionally biased region" description="Low complexity" evidence="1">
    <location>
        <begin position="109"/>
        <end position="120"/>
    </location>
</feature>
<feature type="region of interest" description="Disordered" evidence="1">
    <location>
        <begin position="677"/>
        <end position="877"/>
    </location>
</feature>
<feature type="region of interest" description="Disordered" evidence="1">
    <location>
        <begin position="1275"/>
        <end position="1297"/>
    </location>
</feature>
<comment type="caution">
    <text evidence="2">The sequence shown here is derived from an EMBL/GenBank/DDBJ whole genome shotgun (WGS) entry which is preliminary data.</text>
</comment>
<evidence type="ECO:0000313" key="3">
    <source>
        <dbReference type="Proteomes" id="UP000325313"/>
    </source>
</evidence>
<feature type="compositionally biased region" description="Low complexity" evidence="1">
    <location>
        <begin position="856"/>
        <end position="877"/>
    </location>
</feature>
<feature type="compositionally biased region" description="Low complexity" evidence="1">
    <location>
        <begin position="190"/>
        <end position="221"/>
    </location>
</feature>
<feature type="compositionally biased region" description="Low complexity" evidence="1">
    <location>
        <begin position="827"/>
        <end position="841"/>
    </location>
</feature>
<feature type="compositionally biased region" description="Low complexity" evidence="1">
    <location>
        <begin position="695"/>
        <end position="713"/>
    </location>
</feature>
<feature type="compositionally biased region" description="Polar residues" evidence="1">
    <location>
        <begin position="766"/>
        <end position="775"/>
    </location>
</feature>
<feature type="compositionally biased region" description="Low complexity" evidence="1">
    <location>
        <begin position="71"/>
        <end position="96"/>
    </location>
</feature>
<feature type="compositionally biased region" description="Pro residues" evidence="1">
    <location>
        <begin position="1150"/>
        <end position="1216"/>
    </location>
</feature>
<feature type="compositionally biased region" description="Low complexity" evidence="1">
    <location>
        <begin position="795"/>
        <end position="807"/>
    </location>
</feature>
<organism evidence="2 3">
    <name type="scientific">Puccinia graminis f. sp. tritici</name>
    <dbReference type="NCBI Taxonomy" id="56615"/>
    <lineage>
        <taxon>Eukaryota</taxon>
        <taxon>Fungi</taxon>
        <taxon>Dikarya</taxon>
        <taxon>Basidiomycota</taxon>
        <taxon>Pucciniomycotina</taxon>
        <taxon>Pucciniomycetes</taxon>
        <taxon>Pucciniales</taxon>
        <taxon>Pucciniaceae</taxon>
        <taxon>Puccinia</taxon>
    </lineage>
</organism>